<dbReference type="EMBL" id="BOQT01000008">
    <property type="protein sequence ID" value="GIN21401.1"/>
    <property type="molecule type" value="Genomic_DNA"/>
</dbReference>
<evidence type="ECO:0000313" key="1">
    <source>
        <dbReference type="EMBL" id="GIN21401.1"/>
    </source>
</evidence>
<keyword evidence="2" id="KW-1185">Reference proteome</keyword>
<gene>
    <name evidence="1" type="ORF">J1TS3_25350</name>
</gene>
<name>A0ABQ4K712_9BACI</name>
<dbReference type="Proteomes" id="UP000680279">
    <property type="component" value="Unassembled WGS sequence"/>
</dbReference>
<accession>A0ABQ4K712</accession>
<evidence type="ECO:0000313" key="2">
    <source>
        <dbReference type="Proteomes" id="UP000680279"/>
    </source>
</evidence>
<organism evidence="1 2">
    <name type="scientific">Siminovitchia fordii</name>
    <dbReference type="NCBI Taxonomy" id="254759"/>
    <lineage>
        <taxon>Bacteria</taxon>
        <taxon>Bacillati</taxon>
        <taxon>Bacillota</taxon>
        <taxon>Bacilli</taxon>
        <taxon>Bacillales</taxon>
        <taxon>Bacillaceae</taxon>
        <taxon>Siminovitchia</taxon>
    </lineage>
</organism>
<sequence>MKKYFQWKNIIIGKIDKSHPQSEELNKSIDESFSSAKKMINEVISFTDCKRN</sequence>
<proteinExistence type="predicted"/>
<dbReference type="RefSeq" id="WP_212963243.1">
    <property type="nucleotide sequence ID" value="NZ_BOQT01000008.1"/>
</dbReference>
<comment type="caution">
    <text evidence="1">The sequence shown here is derived from an EMBL/GenBank/DDBJ whole genome shotgun (WGS) entry which is preliminary data.</text>
</comment>
<reference evidence="1 2" key="1">
    <citation type="submission" date="2021-03" db="EMBL/GenBank/DDBJ databases">
        <title>Antimicrobial resistance genes in bacteria isolated from Japanese honey, and their potential for conferring macrolide and lincosamide resistance in the American foulbrood pathogen Paenibacillus larvae.</title>
        <authorList>
            <person name="Okamoto M."/>
            <person name="Kumagai M."/>
            <person name="Kanamori H."/>
            <person name="Takamatsu D."/>
        </authorList>
    </citation>
    <scope>NUCLEOTIDE SEQUENCE [LARGE SCALE GENOMIC DNA]</scope>
    <source>
        <strain evidence="1 2">J1TS3</strain>
    </source>
</reference>
<protein>
    <submittedName>
        <fullName evidence="1">Uncharacterized protein</fullName>
    </submittedName>
</protein>